<dbReference type="Pfam" id="PF17862">
    <property type="entry name" value="AAA_lid_3"/>
    <property type="match status" value="1"/>
</dbReference>
<keyword evidence="10" id="KW-0472">Membrane</keyword>
<dbReference type="SUPFAM" id="SSF52540">
    <property type="entry name" value="P-loop containing nucleoside triphosphate hydrolases"/>
    <property type="match status" value="2"/>
</dbReference>
<feature type="domain" description="AAA+ ATPase" evidence="11">
    <location>
        <begin position="252"/>
        <end position="399"/>
    </location>
</feature>
<keyword evidence="9" id="KW-0460">Magnesium</keyword>
<dbReference type="Pfam" id="PF00004">
    <property type="entry name" value="AAA"/>
    <property type="match status" value="2"/>
</dbReference>
<evidence type="ECO:0000256" key="1">
    <source>
        <dbReference type="ARBA" id="ARBA00004496"/>
    </source>
</evidence>
<reference evidence="13" key="2">
    <citation type="submission" date="2023-11" db="UniProtKB">
        <authorList>
            <consortium name="WormBaseParasite"/>
        </authorList>
    </citation>
    <scope>IDENTIFICATION</scope>
</reference>
<evidence type="ECO:0000256" key="3">
    <source>
        <dbReference type="ARBA" id="ARBA00022448"/>
    </source>
</evidence>
<keyword evidence="8 9" id="KW-0653">Protein transport</keyword>
<dbReference type="GO" id="GO:0035494">
    <property type="term" value="P:SNARE complex disassembly"/>
    <property type="evidence" value="ECO:0007669"/>
    <property type="project" value="InterPro"/>
</dbReference>
<evidence type="ECO:0000256" key="6">
    <source>
        <dbReference type="ARBA" id="ARBA00022741"/>
    </source>
</evidence>
<keyword evidence="6 9" id="KW-0547">Nucleotide-binding</keyword>
<dbReference type="FunFam" id="3.40.50.300:FF:000166">
    <property type="entry name" value="vesicle-fusing ATPase isoform X1"/>
    <property type="match status" value="1"/>
</dbReference>
<dbReference type="GO" id="GO:0005524">
    <property type="term" value="F:ATP binding"/>
    <property type="evidence" value="ECO:0007669"/>
    <property type="project" value="UniProtKB-UniRule"/>
</dbReference>
<dbReference type="CDD" id="cd19504">
    <property type="entry name" value="RecA-like_NSF-SEC18_r1-like"/>
    <property type="match status" value="1"/>
</dbReference>
<evidence type="ECO:0000256" key="5">
    <source>
        <dbReference type="ARBA" id="ARBA00022737"/>
    </source>
</evidence>
<dbReference type="PROSITE" id="PS00674">
    <property type="entry name" value="AAA"/>
    <property type="match status" value="1"/>
</dbReference>
<keyword evidence="10" id="KW-0812">Transmembrane</keyword>
<dbReference type="EC" id="3.6.4.6" evidence="9"/>
<comment type="similarity">
    <text evidence="2 9">Belongs to the AAA ATPase family.</text>
</comment>
<comment type="subcellular location">
    <subcellularLocation>
        <location evidence="1 9">Cytoplasm</location>
    </subcellularLocation>
</comment>
<evidence type="ECO:0000256" key="4">
    <source>
        <dbReference type="ARBA" id="ARBA00022490"/>
    </source>
</evidence>
<dbReference type="Proteomes" id="UP000050795">
    <property type="component" value="Unassembled WGS sequence"/>
</dbReference>
<dbReference type="FunFam" id="1.10.8.60:FF:000026">
    <property type="entry name" value="vesicle-fusing ATPase isoform X1"/>
    <property type="match status" value="1"/>
</dbReference>
<dbReference type="InterPro" id="IPR027417">
    <property type="entry name" value="P-loop_NTPase"/>
</dbReference>
<feature type="transmembrane region" description="Helical" evidence="10">
    <location>
        <begin position="709"/>
        <end position="734"/>
    </location>
</feature>
<dbReference type="InterPro" id="IPR009010">
    <property type="entry name" value="Asp_de-COase-like_dom_sf"/>
</dbReference>
<dbReference type="SUPFAM" id="SSF50692">
    <property type="entry name" value="ADC-like"/>
    <property type="match status" value="1"/>
</dbReference>
<dbReference type="FunFam" id="3.40.50.300:FF:000187">
    <property type="entry name" value="Vesicular-fusion ATPase SEC18"/>
    <property type="match status" value="1"/>
</dbReference>
<dbReference type="AlphaFoldDB" id="A0AA85J696"/>
<dbReference type="GO" id="GO:0006891">
    <property type="term" value="P:intra-Golgi vesicle-mediated transport"/>
    <property type="evidence" value="ECO:0007669"/>
    <property type="project" value="TreeGrafter"/>
</dbReference>
<organism evidence="12 13">
    <name type="scientific">Trichobilharzia regenti</name>
    <name type="common">Nasal bird schistosome</name>
    <dbReference type="NCBI Taxonomy" id="157069"/>
    <lineage>
        <taxon>Eukaryota</taxon>
        <taxon>Metazoa</taxon>
        <taxon>Spiralia</taxon>
        <taxon>Lophotrochozoa</taxon>
        <taxon>Platyhelminthes</taxon>
        <taxon>Trematoda</taxon>
        <taxon>Digenea</taxon>
        <taxon>Strigeidida</taxon>
        <taxon>Schistosomatoidea</taxon>
        <taxon>Schistosomatidae</taxon>
        <taxon>Trichobilharzia</taxon>
    </lineage>
</organism>
<dbReference type="InterPro" id="IPR041569">
    <property type="entry name" value="AAA_lid_3"/>
</dbReference>
<dbReference type="GO" id="GO:0043001">
    <property type="term" value="P:Golgi to plasma membrane protein transport"/>
    <property type="evidence" value="ECO:0007669"/>
    <property type="project" value="TreeGrafter"/>
</dbReference>
<dbReference type="GO" id="GO:0046872">
    <property type="term" value="F:metal ion binding"/>
    <property type="evidence" value="ECO:0007669"/>
    <property type="project" value="UniProtKB-UniRule"/>
</dbReference>
<dbReference type="Gene3D" id="1.10.8.60">
    <property type="match status" value="1"/>
</dbReference>
<protein>
    <recommendedName>
        <fullName evidence="9">Vesicle-fusing ATPase</fullName>
        <ecNumber evidence="9">3.6.4.6</ecNumber>
    </recommendedName>
</protein>
<evidence type="ECO:0000256" key="8">
    <source>
        <dbReference type="ARBA" id="ARBA00022927"/>
    </source>
</evidence>
<keyword evidence="12" id="KW-1185">Reference proteome</keyword>
<evidence type="ECO:0000256" key="9">
    <source>
        <dbReference type="RuleBase" id="RU367045"/>
    </source>
</evidence>
<sequence length="780" mass="86452">MKFFATKAPNEEVSLTNRVFFNPKDFNEKLNCVAIHTAAEKYIFRGGPHEGVPQGKVAFGLAQRKWGNISLDEPLDIQPHTFNLARECLGSAVLAVDFNNKKMSTNEPLDSDRMALEFSMQFADTPLTVGQLILFRFNKKLFQIEVKKLSTLSVDGGDMGNSKIGMLTGNTVIRWERQPDSKLLLIGKAALDGDGASALGGGGGYQSIINPNWDFNQMGIGGLDKEFSAIFRRTFASRMFPPAVGKQLGLKHVRGILLYGPPGTGKTLMARQIGKMLNAREPKIVNGPSILDKYVGESEANIRKLFADAEDEEKRMGAHSALHIIIFDEIDAICKSRGSTAGGAGVHDTVVNQLLTKMDGVEQLNNILVIGMTNRRDMIDEALLRPGRFEMQMEISLPDEDGRLQILNIHTAKMQQSGKLARDVDLKELAVKTKNFSGAEIEGLCRAAAFTSMYQLISPSGKTQLDPDAFDRLLVKRADFLYALEHDIKPAFGVSEEELSCYSPRGIMMWGESVSQALDMGRLAVSAVKEPDVETYRPLTLLLEGPPKAGKTALAVEIARLSGFPFIKIVTSHKMIGFTEMAKCAAMKKIFDDGAKSPLSVIIVDNIEGLIEYNPVGPRFSNFMVQAIRDLVSQPLKAGRRMLVLATTSCREALTDQNLTQAFSWHVHIGMLSRAKHIAAALEEDARFTVKEQQIIEKSLAGRQYVFQFYAFSLLFFMPTLSYLIIMFAGGIYLKHTGLVHYGHQEMYCQTTIFIRKTGLYLSRLFNIHHFLVLSDTGKL</sequence>
<dbReference type="InterPro" id="IPR003960">
    <property type="entry name" value="ATPase_AAA_CS"/>
</dbReference>
<evidence type="ECO:0000313" key="12">
    <source>
        <dbReference type="Proteomes" id="UP000050795"/>
    </source>
</evidence>
<comment type="catalytic activity">
    <reaction evidence="9">
        <text>ATP + H2O = ADP + phosphate + H(+)</text>
        <dbReference type="Rhea" id="RHEA:13065"/>
        <dbReference type="ChEBI" id="CHEBI:15377"/>
        <dbReference type="ChEBI" id="CHEBI:15378"/>
        <dbReference type="ChEBI" id="CHEBI:30616"/>
        <dbReference type="ChEBI" id="CHEBI:43474"/>
        <dbReference type="ChEBI" id="CHEBI:456216"/>
        <dbReference type="EC" id="3.6.4.6"/>
    </reaction>
</comment>
<dbReference type="GO" id="GO:0005795">
    <property type="term" value="C:Golgi stack"/>
    <property type="evidence" value="ECO:0007669"/>
    <property type="project" value="TreeGrafter"/>
</dbReference>
<proteinExistence type="inferred from homology"/>
<evidence type="ECO:0000256" key="2">
    <source>
        <dbReference type="ARBA" id="ARBA00006914"/>
    </source>
</evidence>
<keyword evidence="7 9" id="KW-0067">ATP-binding</keyword>
<keyword evidence="9" id="KW-0378">Hydrolase</keyword>
<feature type="domain" description="AAA+ ATPase" evidence="11">
    <location>
        <begin position="537"/>
        <end position="684"/>
    </location>
</feature>
<dbReference type="SMART" id="SM00382">
    <property type="entry name" value="AAA"/>
    <property type="match status" value="2"/>
</dbReference>
<reference evidence="12" key="1">
    <citation type="submission" date="2022-06" db="EMBL/GenBank/DDBJ databases">
        <authorList>
            <person name="Berger JAMES D."/>
            <person name="Berger JAMES D."/>
        </authorList>
    </citation>
    <scope>NUCLEOTIDE SEQUENCE [LARGE SCALE GENOMIC DNA]</scope>
</reference>
<accession>A0AA85J696</accession>
<dbReference type="InterPro" id="IPR039812">
    <property type="entry name" value="Vesicle-fus_ATPase"/>
</dbReference>
<dbReference type="WBParaSite" id="TREG1_133070.2">
    <property type="protein sequence ID" value="TREG1_133070.2"/>
    <property type="gene ID" value="TREG1_133070"/>
</dbReference>
<keyword evidence="3 9" id="KW-0813">Transport</keyword>
<dbReference type="GO" id="GO:0016887">
    <property type="term" value="F:ATP hydrolysis activity"/>
    <property type="evidence" value="ECO:0007669"/>
    <property type="project" value="InterPro"/>
</dbReference>
<evidence type="ECO:0000256" key="10">
    <source>
        <dbReference type="SAM" id="Phobius"/>
    </source>
</evidence>
<dbReference type="InterPro" id="IPR003959">
    <property type="entry name" value="ATPase_AAA_core"/>
</dbReference>
<dbReference type="PANTHER" id="PTHR23078:SF3">
    <property type="entry name" value="VESICLE-FUSING ATPASE"/>
    <property type="match status" value="1"/>
</dbReference>
<keyword evidence="10" id="KW-1133">Transmembrane helix</keyword>
<evidence type="ECO:0000313" key="13">
    <source>
        <dbReference type="WBParaSite" id="TREG1_133070.2"/>
    </source>
</evidence>
<dbReference type="SUPFAM" id="SSF54585">
    <property type="entry name" value="Cdc48 domain 2-like"/>
    <property type="match status" value="1"/>
</dbReference>
<evidence type="ECO:0000256" key="7">
    <source>
        <dbReference type="ARBA" id="ARBA00022840"/>
    </source>
</evidence>
<dbReference type="InterPro" id="IPR029067">
    <property type="entry name" value="CDC48_domain_2-like_sf"/>
</dbReference>
<dbReference type="CDD" id="cd00009">
    <property type="entry name" value="AAA"/>
    <property type="match status" value="1"/>
</dbReference>
<dbReference type="Gene3D" id="3.10.330.10">
    <property type="match status" value="1"/>
</dbReference>
<keyword evidence="9" id="KW-0479">Metal-binding</keyword>
<dbReference type="Gene3D" id="3.40.50.300">
    <property type="entry name" value="P-loop containing nucleotide triphosphate hydrolases"/>
    <property type="match status" value="2"/>
</dbReference>
<keyword evidence="4 9" id="KW-0963">Cytoplasm</keyword>
<evidence type="ECO:0000259" key="11">
    <source>
        <dbReference type="SMART" id="SM00382"/>
    </source>
</evidence>
<dbReference type="Gene3D" id="2.40.40.20">
    <property type="match status" value="1"/>
</dbReference>
<dbReference type="InterPro" id="IPR003593">
    <property type="entry name" value="AAA+_ATPase"/>
</dbReference>
<name>A0AA85J696_TRIRE</name>
<comment type="cofactor">
    <cofactor evidence="9">
        <name>Mg(2+)</name>
        <dbReference type="ChEBI" id="CHEBI:18420"/>
    </cofactor>
    <text evidence="9">Binds 1 Mg(2+) ion per subunit.</text>
</comment>
<dbReference type="PANTHER" id="PTHR23078">
    <property type="entry name" value="VESICULAR-FUSION PROTEIN NSF"/>
    <property type="match status" value="1"/>
</dbReference>
<keyword evidence="9" id="KW-0931">ER-Golgi transport</keyword>
<comment type="function">
    <text evidence="9">Required for vesicle-mediated transport. Catalyzes the fusion of transport vesicles within the Golgi cisternae. Is also required for transport from the endoplasmic reticulum to the Golgi stack. Seems to function as a fusion protein required for the delivery of cargo proteins to all compartments of the Golgi stack independent of vesicle origin.</text>
</comment>
<keyword evidence="5" id="KW-0677">Repeat</keyword>